<dbReference type="PANTHER" id="PTHR10695:SF46">
    <property type="entry name" value="BIFUNCTIONAL COENZYME A SYNTHASE-RELATED"/>
    <property type="match status" value="1"/>
</dbReference>
<reference evidence="7 8" key="1">
    <citation type="journal article" date="2018" name="Aquat. Microb. Ecol.">
        <title>Gammaproteobacterial methanotrophs dominate.</title>
        <authorList>
            <person name="Rissanen A.J."/>
            <person name="Saarenheimo J."/>
            <person name="Tiirola M."/>
            <person name="Peura S."/>
            <person name="Aalto S.L."/>
            <person name="Karvinen A."/>
            <person name="Nykanen H."/>
        </authorList>
    </citation>
    <scope>NUCLEOTIDE SEQUENCE [LARGE SCALE GENOMIC DNA]</scope>
    <source>
        <strain evidence="7">AMbin10</strain>
    </source>
</reference>
<keyword evidence="5 7" id="KW-0418">Kinase</keyword>
<gene>
    <name evidence="5" type="primary">coaE</name>
    <name evidence="7" type="ORF">DM484_11550</name>
</gene>
<protein>
    <recommendedName>
        <fullName evidence="5 6">Dephospho-CoA kinase</fullName>
        <ecNumber evidence="5 6">2.7.1.24</ecNumber>
    </recommendedName>
    <alternativeName>
        <fullName evidence="5">Dephosphocoenzyme A kinase</fullName>
    </alternativeName>
</protein>
<dbReference type="GO" id="GO:0005737">
    <property type="term" value="C:cytoplasm"/>
    <property type="evidence" value="ECO:0007669"/>
    <property type="project" value="UniProtKB-SubCell"/>
</dbReference>
<dbReference type="GO" id="GO:0015937">
    <property type="term" value="P:coenzyme A biosynthetic process"/>
    <property type="evidence" value="ECO:0007669"/>
    <property type="project" value="UniProtKB-UniRule"/>
</dbReference>
<evidence type="ECO:0000313" key="7">
    <source>
        <dbReference type="EMBL" id="PZN79410.1"/>
    </source>
</evidence>
<dbReference type="GO" id="GO:0004140">
    <property type="term" value="F:dephospho-CoA kinase activity"/>
    <property type="evidence" value="ECO:0007669"/>
    <property type="project" value="UniProtKB-UniRule"/>
</dbReference>
<dbReference type="UniPathway" id="UPA00241">
    <property type="reaction ID" value="UER00356"/>
</dbReference>
<dbReference type="Gene3D" id="3.40.50.300">
    <property type="entry name" value="P-loop containing nucleotide triphosphate hydrolases"/>
    <property type="match status" value="1"/>
</dbReference>
<dbReference type="HAMAP" id="MF_00376">
    <property type="entry name" value="Dephospho_CoA_kinase"/>
    <property type="match status" value="1"/>
</dbReference>
<dbReference type="EC" id="2.7.1.24" evidence="5 6"/>
<comment type="catalytic activity">
    <reaction evidence="5">
        <text>3'-dephospho-CoA + ATP = ADP + CoA + H(+)</text>
        <dbReference type="Rhea" id="RHEA:18245"/>
        <dbReference type="ChEBI" id="CHEBI:15378"/>
        <dbReference type="ChEBI" id="CHEBI:30616"/>
        <dbReference type="ChEBI" id="CHEBI:57287"/>
        <dbReference type="ChEBI" id="CHEBI:57328"/>
        <dbReference type="ChEBI" id="CHEBI:456216"/>
        <dbReference type="EC" id="2.7.1.24"/>
    </reaction>
</comment>
<dbReference type="Proteomes" id="UP000249396">
    <property type="component" value="Unassembled WGS sequence"/>
</dbReference>
<comment type="pathway">
    <text evidence="5">Cofactor biosynthesis; coenzyme A biosynthesis; CoA from (R)-pantothenate: step 5/5.</text>
</comment>
<evidence type="ECO:0000256" key="3">
    <source>
        <dbReference type="ARBA" id="ARBA00022840"/>
    </source>
</evidence>
<organism evidence="7 8">
    <name type="scientific">Candidatus Methylumidiphilus alinenensis</name>
    <dbReference type="NCBI Taxonomy" id="2202197"/>
    <lineage>
        <taxon>Bacteria</taxon>
        <taxon>Pseudomonadati</taxon>
        <taxon>Pseudomonadota</taxon>
        <taxon>Gammaproteobacteria</taxon>
        <taxon>Methylococcales</taxon>
        <taxon>Candidatus Methylumidiphilus</taxon>
    </lineage>
</organism>
<keyword evidence="4 5" id="KW-0173">Coenzyme A biosynthesis</keyword>
<evidence type="ECO:0000256" key="2">
    <source>
        <dbReference type="ARBA" id="ARBA00022741"/>
    </source>
</evidence>
<dbReference type="GO" id="GO:0005524">
    <property type="term" value="F:ATP binding"/>
    <property type="evidence" value="ECO:0007669"/>
    <property type="project" value="UniProtKB-UniRule"/>
</dbReference>
<evidence type="ECO:0000256" key="1">
    <source>
        <dbReference type="ARBA" id="ARBA00009018"/>
    </source>
</evidence>
<dbReference type="PROSITE" id="PS51219">
    <property type="entry name" value="DPCK"/>
    <property type="match status" value="1"/>
</dbReference>
<evidence type="ECO:0000256" key="4">
    <source>
        <dbReference type="ARBA" id="ARBA00022993"/>
    </source>
</evidence>
<proteinExistence type="inferred from homology"/>
<dbReference type="PANTHER" id="PTHR10695">
    <property type="entry name" value="DEPHOSPHO-COA KINASE-RELATED"/>
    <property type="match status" value="1"/>
</dbReference>
<dbReference type="EMBL" id="QJPH01000301">
    <property type="protein sequence ID" value="PZN79410.1"/>
    <property type="molecule type" value="Genomic_DNA"/>
</dbReference>
<dbReference type="CDD" id="cd02022">
    <property type="entry name" value="DPCK"/>
    <property type="match status" value="1"/>
</dbReference>
<comment type="caution">
    <text evidence="7">The sequence shown here is derived from an EMBL/GenBank/DDBJ whole genome shotgun (WGS) entry which is preliminary data.</text>
</comment>
<dbReference type="AlphaFoldDB" id="A0A2W4SW73"/>
<sequence>MLKVGLTGGVGCGKSTVASLFAERGVPVLDADQMAHAMVEPGQPGYAAIIAAFGDKLLDNGRINRNRLRNRVFANAADRRILESILHPLVYQALHDQAQCLKSPYCLFAIPLLIETGQQDFVDRILVVDCLPGQQYERVRQRDGLDDISIGLIMQAQASREVKLAAANDVIENTGRIEQLQAQVEKLHQAYLAMAHEYSVFNTGQ</sequence>
<dbReference type="InterPro" id="IPR027417">
    <property type="entry name" value="P-loop_NTPase"/>
</dbReference>
<dbReference type="Pfam" id="PF01121">
    <property type="entry name" value="CoaE"/>
    <property type="match status" value="1"/>
</dbReference>
<feature type="binding site" evidence="5">
    <location>
        <begin position="11"/>
        <end position="16"/>
    </location>
    <ligand>
        <name>ATP</name>
        <dbReference type="ChEBI" id="CHEBI:30616"/>
    </ligand>
</feature>
<dbReference type="NCBIfam" id="TIGR00152">
    <property type="entry name" value="dephospho-CoA kinase"/>
    <property type="match status" value="1"/>
</dbReference>
<comment type="similarity">
    <text evidence="1 5">Belongs to the CoaE family.</text>
</comment>
<name>A0A2W4SW73_9GAMM</name>
<evidence type="ECO:0000256" key="6">
    <source>
        <dbReference type="NCBIfam" id="TIGR00152"/>
    </source>
</evidence>
<comment type="subcellular location">
    <subcellularLocation>
        <location evidence="5">Cytoplasm</location>
    </subcellularLocation>
</comment>
<evidence type="ECO:0000256" key="5">
    <source>
        <dbReference type="HAMAP-Rule" id="MF_00376"/>
    </source>
</evidence>
<dbReference type="SUPFAM" id="SSF52540">
    <property type="entry name" value="P-loop containing nucleoside triphosphate hydrolases"/>
    <property type="match status" value="1"/>
</dbReference>
<evidence type="ECO:0000313" key="8">
    <source>
        <dbReference type="Proteomes" id="UP000249396"/>
    </source>
</evidence>
<comment type="function">
    <text evidence="5">Catalyzes the phosphorylation of the 3'-hydroxyl group of dephosphocoenzyme A to form coenzyme A.</text>
</comment>
<dbReference type="InterPro" id="IPR001977">
    <property type="entry name" value="Depp_CoAkinase"/>
</dbReference>
<keyword evidence="3 5" id="KW-0067">ATP-binding</keyword>
<keyword evidence="2 5" id="KW-0547">Nucleotide-binding</keyword>
<keyword evidence="5" id="KW-0963">Cytoplasm</keyword>
<keyword evidence="5" id="KW-0808">Transferase</keyword>
<accession>A0A2W4SW73</accession>